<dbReference type="InterPro" id="IPR029063">
    <property type="entry name" value="SAM-dependent_MTases_sf"/>
</dbReference>
<gene>
    <name evidence="2" type="ORF">NEZAVI_LOCUS9915</name>
</gene>
<dbReference type="EMBL" id="OV725080">
    <property type="protein sequence ID" value="CAH1400740.1"/>
    <property type="molecule type" value="Genomic_DNA"/>
</dbReference>
<sequence length="468" mass="54116">MDKVRKKLQESVSFISSYLPLVNSHMVEFFSNDLWEAHVPNKIKTEFKEKHWNKENIIDIFLENLEASHSELGRFIQSCSANSLEKNEIIIGIDELQKAFRMNRCSNMDCVNKDKFMSEKKFHEVKKMSELVADLVRTTDATHVIDIGDGKGYLSSYLSLVYKLQVLGLDSSTNLTQGAAERANKLQKRWNSALNKFDIEDEPFNNETPSKTKSIEDTNKRNECYKQVTKFITYDTDLKNLLYEKFPGSIEYQYGLIGLHTCGNLSPICLRQFLYNNNAPFLVNIGCCYHLLEEGNDHESTFPMSNYLKQSNFVLGRNARMLSLQAPARIFVSKEIPQTLMFRAVFESFMEHKMGKCIGKGREVGRMRSKCSSFVEYSRKGIKKLGYNIHVSDEEIATFFEKYAPSLQFLEFYFMIRVVLAPVIENIILLDRLLFLQENGIKHSFLVKLFDSYVSPRCYGIVAIRDKQ</sequence>
<proteinExistence type="predicted"/>
<dbReference type="Gene3D" id="3.40.50.150">
    <property type="entry name" value="Vaccinia Virus protein VP39"/>
    <property type="match status" value="1"/>
</dbReference>
<dbReference type="PANTHER" id="PTHR12496">
    <property type="entry name" value="CGI-41 METHYLTRANSFERASE"/>
    <property type="match status" value="1"/>
</dbReference>
<evidence type="ECO:0000313" key="2">
    <source>
        <dbReference type="EMBL" id="CAH1400740.1"/>
    </source>
</evidence>
<dbReference type="PANTHER" id="PTHR12496:SF9">
    <property type="entry name" value="METHYLTRANSFERASE-LIKE PROTEIN 25-RELATED"/>
    <property type="match status" value="1"/>
</dbReference>
<evidence type="ECO:0000259" key="1">
    <source>
        <dbReference type="Pfam" id="PF13679"/>
    </source>
</evidence>
<accession>A0A9P0HE75</accession>
<keyword evidence="3" id="KW-1185">Reference proteome</keyword>
<dbReference type="InterPro" id="IPR025714">
    <property type="entry name" value="Methyltranfer_dom"/>
</dbReference>
<reference evidence="2" key="1">
    <citation type="submission" date="2022-01" db="EMBL/GenBank/DDBJ databases">
        <authorList>
            <person name="King R."/>
        </authorList>
    </citation>
    <scope>NUCLEOTIDE SEQUENCE</scope>
</reference>
<dbReference type="InterPro" id="IPR052220">
    <property type="entry name" value="METTL25"/>
</dbReference>
<name>A0A9P0HE75_NEZVI</name>
<protein>
    <recommendedName>
        <fullName evidence="1">Methyltransferase domain-containing protein</fullName>
    </recommendedName>
</protein>
<dbReference type="SUPFAM" id="SSF53335">
    <property type="entry name" value="S-adenosyl-L-methionine-dependent methyltransferases"/>
    <property type="match status" value="1"/>
</dbReference>
<dbReference type="AlphaFoldDB" id="A0A9P0HE75"/>
<organism evidence="2 3">
    <name type="scientific">Nezara viridula</name>
    <name type="common">Southern green stink bug</name>
    <name type="synonym">Cimex viridulus</name>
    <dbReference type="NCBI Taxonomy" id="85310"/>
    <lineage>
        <taxon>Eukaryota</taxon>
        <taxon>Metazoa</taxon>
        <taxon>Ecdysozoa</taxon>
        <taxon>Arthropoda</taxon>
        <taxon>Hexapoda</taxon>
        <taxon>Insecta</taxon>
        <taxon>Pterygota</taxon>
        <taxon>Neoptera</taxon>
        <taxon>Paraneoptera</taxon>
        <taxon>Hemiptera</taxon>
        <taxon>Heteroptera</taxon>
        <taxon>Panheteroptera</taxon>
        <taxon>Pentatomomorpha</taxon>
        <taxon>Pentatomoidea</taxon>
        <taxon>Pentatomidae</taxon>
        <taxon>Pentatominae</taxon>
        <taxon>Nezara</taxon>
    </lineage>
</organism>
<feature type="domain" description="Methyltransferase" evidence="1">
    <location>
        <begin position="120"/>
        <end position="294"/>
    </location>
</feature>
<dbReference type="Proteomes" id="UP001152798">
    <property type="component" value="Chromosome 4"/>
</dbReference>
<evidence type="ECO:0000313" key="3">
    <source>
        <dbReference type="Proteomes" id="UP001152798"/>
    </source>
</evidence>
<dbReference type="OrthoDB" id="10258156at2759"/>
<dbReference type="Pfam" id="PF13679">
    <property type="entry name" value="Methyltransf_32"/>
    <property type="match status" value="1"/>
</dbReference>